<evidence type="ECO:0000256" key="4">
    <source>
        <dbReference type="ARBA" id="ARBA00022519"/>
    </source>
</evidence>
<keyword evidence="4 14" id="KW-0997">Cell inner membrane</keyword>
<sequence>MTWQWKNARLATKVGLLGAGLLVTALTSIGLTLWLGWQLEGGAAAVNEAGRLRMQTLRIAHAVALGEHRDVDRHLQQVDEALRLVRDGDPARPLFLPRDRATAAAYQAVGDGWQDFRAQAARELPRITGAQVDDMVQRVDGLVAAIETQLAQRNTLLSSVQLALVGLAIAAAVAFLYASHLLVFAPVDRLRRGLSALERGDLRARVAESSRDEFGELARGFNRMAAHLQALYAGMEDDVRAKTSALRDEKHRLAALYDASAFAARAASQQELAAGFTERLRRVARCDGVAIRWLDSSQQRMVLLAAQGLPPAMLESERCLKPGDCHCGSPEPKARVIRIQATEPLSSGCTKAGFVSVTSVALPVQGRMMGEINLFYREAAVLEPADGELLDSLASHLSSALEGLRHAALRREAAVAEERALLARELHDSIAQSLAFMKIQLQLLKAAQQHGQATETLRLLDQLELGLKESSADVRALLMNFRTRTDGDDLLPALQQTLQKFRLQSGLPAELTVEGHGAPLPADVQVQLLHVVQEALSNVRKHAQARAVQVHLLHQPHWQIEIRDDGCGFDPVHDAPDDSHVGLRIMRERAAKVGATVELRSRPGSGTRVCVALPESAALNHD</sequence>
<evidence type="ECO:0000313" key="19">
    <source>
        <dbReference type="Proteomes" id="UP000554837"/>
    </source>
</evidence>
<dbReference type="Gene3D" id="3.30.450.40">
    <property type="match status" value="1"/>
</dbReference>
<dbReference type="Gene3D" id="3.30.565.10">
    <property type="entry name" value="Histidine kinase-like ATPase, C-terminal domain"/>
    <property type="match status" value="1"/>
</dbReference>
<dbReference type="SUPFAM" id="SSF55874">
    <property type="entry name" value="ATPase domain of HSP90 chaperone/DNA topoisomerase II/histidine kinase"/>
    <property type="match status" value="1"/>
</dbReference>
<dbReference type="SMART" id="SM00387">
    <property type="entry name" value="HATPase_c"/>
    <property type="match status" value="1"/>
</dbReference>
<dbReference type="GO" id="GO:0046983">
    <property type="term" value="F:protein dimerization activity"/>
    <property type="evidence" value="ECO:0007669"/>
    <property type="project" value="UniProtKB-UniRule"/>
</dbReference>
<dbReference type="Gene3D" id="1.20.5.1930">
    <property type="match status" value="1"/>
</dbReference>
<evidence type="ECO:0000256" key="14">
    <source>
        <dbReference type="PIRNR" id="PIRNR003167"/>
    </source>
</evidence>
<gene>
    <name evidence="18" type="ORF">HNQ51_002327</name>
</gene>
<dbReference type="SUPFAM" id="SSF55781">
    <property type="entry name" value="GAF domain-like"/>
    <property type="match status" value="1"/>
</dbReference>
<dbReference type="PANTHER" id="PTHR24421:SF10">
    <property type="entry name" value="NITRATE_NITRITE SENSOR PROTEIN NARQ"/>
    <property type="match status" value="1"/>
</dbReference>
<dbReference type="Gene3D" id="1.10.8.500">
    <property type="entry name" value="HAMP domain in histidine kinase"/>
    <property type="match status" value="1"/>
</dbReference>
<dbReference type="Pfam" id="PF07730">
    <property type="entry name" value="HisKA_3"/>
    <property type="match status" value="1"/>
</dbReference>
<evidence type="ECO:0000256" key="2">
    <source>
        <dbReference type="ARBA" id="ARBA00004429"/>
    </source>
</evidence>
<comment type="caution">
    <text evidence="18">The sequence shown here is derived from an EMBL/GenBank/DDBJ whole genome shotgun (WGS) entry which is preliminary data.</text>
</comment>
<evidence type="ECO:0000256" key="6">
    <source>
        <dbReference type="ARBA" id="ARBA00022679"/>
    </source>
</evidence>
<evidence type="ECO:0000259" key="16">
    <source>
        <dbReference type="PROSITE" id="PS50109"/>
    </source>
</evidence>
<dbReference type="SMART" id="SM00304">
    <property type="entry name" value="HAMP"/>
    <property type="match status" value="1"/>
</dbReference>
<dbReference type="EC" id="2.7.13.3" evidence="14"/>
<keyword evidence="11 15" id="KW-1133">Transmembrane helix</keyword>
<evidence type="ECO:0000256" key="10">
    <source>
        <dbReference type="ARBA" id="ARBA00022840"/>
    </source>
</evidence>
<feature type="domain" description="HAMP" evidence="17">
    <location>
        <begin position="181"/>
        <end position="233"/>
    </location>
</feature>
<evidence type="ECO:0000256" key="8">
    <source>
        <dbReference type="ARBA" id="ARBA00022741"/>
    </source>
</evidence>
<evidence type="ECO:0000256" key="13">
    <source>
        <dbReference type="ARBA" id="ARBA00023136"/>
    </source>
</evidence>
<evidence type="ECO:0000256" key="11">
    <source>
        <dbReference type="ARBA" id="ARBA00022989"/>
    </source>
</evidence>
<dbReference type="GO" id="GO:0000155">
    <property type="term" value="F:phosphorelay sensor kinase activity"/>
    <property type="evidence" value="ECO:0007669"/>
    <property type="project" value="UniProtKB-UniRule"/>
</dbReference>
<keyword evidence="10 14" id="KW-0067">ATP-binding</keyword>
<dbReference type="RefSeq" id="WP_138854968.1">
    <property type="nucleotide sequence ID" value="NZ_CP040709.1"/>
</dbReference>
<dbReference type="Pfam" id="PF00672">
    <property type="entry name" value="HAMP"/>
    <property type="match status" value="1"/>
</dbReference>
<dbReference type="CDD" id="cd16917">
    <property type="entry name" value="HATPase_UhpB-NarQ-NarX-like"/>
    <property type="match status" value="1"/>
</dbReference>
<keyword evidence="19" id="KW-1185">Reference proteome</keyword>
<keyword evidence="13 14" id="KW-0472">Membrane</keyword>
<dbReference type="GO" id="GO:0005524">
    <property type="term" value="F:ATP binding"/>
    <property type="evidence" value="ECO:0007669"/>
    <property type="project" value="UniProtKB-UniRule"/>
</dbReference>
<dbReference type="SUPFAM" id="SSF158472">
    <property type="entry name" value="HAMP domain-like"/>
    <property type="match status" value="1"/>
</dbReference>
<feature type="domain" description="Histidine kinase" evidence="16">
    <location>
        <begin position="421"/>
        <end position="617"/>
    </location>
</feature>
<feature type="transmembrane region" description="Helical" evidence="15">
    <location>
        <begin position="14"/>
        <end position="37"/>
    </location>
</feature>
<dbReference type="CDD" id="cd06225">
    <property type="entry name" value="HAMP"/>
    <property type="match status" value="1"/>
</dbReference>
<keyword evidence="3 14" id="KW-1003">Cell membrane</keyword>
<dbReference type="AlphaFoldDB" id="A0A840S665"/>
<dbReference type="PROSITE" id="PS50109">
    <property type="entry name" value="HIS_KIN"/>
    <property type="match status" value="1"/>
</dbReference>
<evidence type="ECO:0000256" key="15">
    <source>
        <dbReference type="SAM" id="Phobius"/>
    </source>
</evidence>
<dbReference type="InterPro" id="IPR003594">
    <property type="entry name" value="HATPase_dom"/>
</dbReference>
<dbReference type="InterPro" id="IPR036890">
    <property type="entry name" value="HATPase_C_sf"/>
</dbReference>
<keyword evidence="6 14" id="KW-0808">Transferase</keyword>
<keyword evidence="8 14" id="KW-0547">Nucleotide-binding</keyword>
<dbReference type="InterPro" id="IPR016380">
    <property type="entry name" value="Sig_transdc_His_kin_NarX/NarQ"/>
</dbReference>
<keyword evidence="5" id="KW-0597">Phosphoprotein</keyword>
<dbReference type="PIRSF" id="PIRSF003167">
    <property type="entry name" value="STHK_NarX/NarQ"/>
    <property type="match status" value="1"/>
</dbReference>
<dbReference type="Proteomes" id="UP000554837">
    <property type="component" value="Unassembled WGS sequence"/>
</dbReference>
<dbReference type="Pfam" id="PF13675">
    <property type="entry name" value="PilJ"/>
    <property type="match status" value="1"/>
</dbReference>
<keyword evidence="7 15" id="KW-0812">Transmembrane</keyword>
<dbReference type="PROSITE" id="PS50885">
    <property type="entry name" value="HAMP"/>
    <property type="match status" value="1"/>
</dbReference>
<proteinExistence type="predicted"/>
<dbReference type="Gene3D" id="1.20.120.960">
    <property type="entry name" value="Histidine kinase NarX, sensor domain"/>
    <property type="match status" value="1"/>
</dbReference>
<dbReference type="PANTHER" id="PTHR24421">
    <property type="entry name" value="NITRATE/NITRITE SENSOR PROTEIN NARX-RELATED"/>
    <property type="match status" value="1"/>
</dbReference>
<evidence type="ECO:0000256" key="1">
    <source>
        <dbReference type="ARBA" id="ARBA00000085"/>
    </source>
</evidence>
<evidence type="ECO:0000313" key="18">
    <source>
        <dbReference type="EMBL" id="MBB5205008.1"/>
    </source>
</evidence>
<evidence type="ECO:0000256" key="3">
    <source>
        <dbReference type="ARBA" id="ARBA00022475"/>
    </source>
</evidence>
<dbReference type="InterPro" id="IPR042295">
    <property type="entry name" value="NarX-like_N_sf"/>
</dbReference>
<evidence type="ECO:0000256" key="5">
    <source>
        <dbReference type="ARBA" id="ARBA00022553"/>
    </source>
</evidence>
<dbReference type="EMBL" id="JACHHO010000003">
    <property type="protein sequence ID" value="MBB5205008.1"/>
    <property type="molecule type" value="Genomic_DNA"/>
</dbReference>
<dbReference type="GO" id="GO:0005886">
    <property type="term" value="C:plasma membrane"/>
    <property type="evidence" value="ECO:0007669"/>
    <property type="project" value="UniProtKB-SubCell"/>
</dbReference>
<evidence type="ECO:0000256" key="12">
    <source>
        <dbReference type="ARBA" id="ARBA00023012"/>
    </source>
</evidence>
<comment type="subcellular location">
    <subcellularLocation>
        <location evidence="2">Cell inner membrane</location>
        <topology evidence="2">Multi-pass membrane protein</topology>
    </subcellularLocation>
</comment>
<keyword evidence="12 14" id="KW-0902">Two-component regulatory system</keyword>
<evidence type="ECO:0000256" key="9">
    <source>
        <dbReference type="ARBA" id="ARBA00022777"/>
    </source>
</evidence>
<dbReference type="OrthoDB" id="9811306at2"/>
<evidence type="ECO:0000256" key="7">
    <source>
        <dbReference type="ARBA" id="ARBA00022692"/>
    </source>
</evidence>
<protein>
    <recommendedName>
        <fullName evidence="14">Sensor protein</fullName>
        <ecNumber evidence="14">2.7.13.3</ecNumber>
    </recommendedName>
</protein>
<accession>A0A840S665</accession>
<reference evidence="18 19" key="1">
    <citation type="submission" date="2020-08" db="EMBL/GenBank/DDBJ databases">
        <title>Genomic Encyclopedia of Type Strains, Phase IV (KMG-IV): sequencing the most valuable type-strain genomes for metagenomic binning, comparative biology and taxonomic classification.</title>
        <authorList>
            <person name="Goeker M."/>
        </authorList>
    </citation>
    <scope>NUCLEOTIDE SEQUENCE [LARGE SCALE GENOMIC DNA]</scope>
    <source>
        <strain evidence="18 19">DSM 23958</strain>
    </source>
</reference>
<dbReference type="InterPro" id="IPR011712">
    <property type="entry name" value="Sig_transdc_His_kin_sub3_dim/P"/>
</dbReference>
<name>A0A840S665_9BURK</name>
<comment type="catalytic activity">
    <reaction evidence="1 14">
        <text>ATP + protein L-histidine = ADP + protein N-phospho-L-histidine.</text>
        <dbReference type="EC" id="2.7.13.3"/>
    </reaction>
</comment>
<organism evidence="18 19">
    <name type="scientific">Inhella inkyongensis</name>
    <dbReference type="NCBI Taxonomy" id="392593"/>
    <lineage>
        <taxon>Bacteria</taxon>
        <taxon>Pseudomonadati</taxon>
        <taxon>Pseudomonadota</taxon>
        <taxon>Betaproteobacteria</taxon>
        <taxon>Burkholderiales</taxon>
        <taxon>Sphaerotilaceae</taxon>
        <taxon>Inhella</taxon>
    </lineage>
</organism>
<dbReference type="InterPro" id="IPR003660">
    <property type="entry name" value="HAMP_dom"/>
</dbReference>
<dbReference type="InterPro" id="IPR005467">
    <property type="entry name" value="His_kinase_dom"/>
</dbReference>
<evidence type="ECO:0000259" key="17">
    <source>
        <dbReference type="PROSITE" id="PS50885"/>
    </source>
</evidence>
<keyword evidence="9 14" id="KW-0418">Kinase</keyword>
<dbReference type="InterPro" id="IPR029095">
    <property type="entry name" value="NarX-like_N"/>
</dbReference>
<dbReference type="Pfam" id="PF02518">
    <property type="entry name" value="HATPase_c"/>
    <property type="match status" value="1"/>
</dbReference>
<dbReference type="InterPro" id="IPR050482">
    <property type="entry name" value="Sensor_HK_TwoCompSys"/>
</dbReference>
<feature type="transmembrane region" description="Helical" evidence="15">
    <location>
        <begin position="162"/>
        <end position="185"/>
    </location>
</feature>
<dbReference type="InterPro" id="IPR029016">
    <property type="entry name" value="GAF-like_dom_sf"/>
</dbReference>